<organism evidence="12 13">
    <name type="scientific">Sulfurimonas gotlandica (strain DSM 19862 / JCM 16533 / GD1)</name>
    <dbReference type="NCBI Taxonomy" id="929558"/>
    <lineage>
        <taxon>Bacteria</taxon>
        <taxon>Pseudomonadati</taxon>
        <taxon>Campylobacterota</taxon>
        <taxon>Epsilonproteobacteria</taxon>
        <taxon>Campylobacterales</taxon>
        <taxon>Sulfurimonadaceae</taxon>
        <taxon>Sulfurimonas</taxon>
    </lineage>
</organism>
<keyword evidence="6 12" id="KW-0418">Kinase</keyword>
<dbReference type="InterPro" id="IPR036890">
    <property type="entry name" value="HATPase_C_sf"/>
</dbReference>
<gene>
    <name evidence="12" type="ORF">SMGD1_2012</name>
</gene>
<feature type="transmembrane region" description="Helical" evidence="8">
    <location>
        <begin position="178"/>
        <end position="201"/>
    </location>
</feature>
<keyword evidence="8" id="KW-0812">Transmembrane</keyword>
<evidence type="ECO:0000259" key="10">
    <source>
        <dbReference type="Pfam" id="PF07568"/>
    </source>
</evidence>
<feature type="transmembrane region" description="Helical" evidence="8">
    <location>
        <begin position="144"/>
        <end position="166"/>
    </location>
</feature>
<dbReference type="Pfam" id="PF07568">
    <property type="entry name" value="HisKA_2"/>
    <property type="match status" value="1"/>
</dbReference>
<evidence type="ECO:0000256" key="4">
    <source>
        <dbReference type="ARBA" id="ARBA00022679"/>
    </source>
</evidence>
<evidence type="ECO:0000313" key="13">
    <source>
        <dbReference type="Proteomes" id="UP000006431"/>
    </source>
</evidence>
<dbReference type="InterPro" id="IPR011495">
    <property type="entry name" value="Sig_transdc_His_kin_sub2_dim/P"/>
</dbReference>
<reference evidence="12 13" key="1">
    <citation type="journal article" date="2012" name="Proc. Natl. Acad. Sci. U.S.A.">
        <title>Genome and physiology of a model Epsilonproteobacterium responsible for sulfide detoxification in marine oxygen depletion zones.</title>
        <authorList>
            <person name="Grote J."/>
            <person name="Schott T."/>
            <person name="Bruckner C.G."/>
            <person name="Glockner F.O."/>
            <person name="Jost G."/>
            <person name="Teeling H."/>
            <person name="Labrenz M."/>
            <person name="Jurgens K."/>
        </authorList>
    </citation>
    <scope>NUCLEOTIDE SEQUENCE [LARGE SCALE GENOMIC DNA]</scope>
    <source>
        <strain evidence="12 13">GD1</strain>
    </source>
</reference>
<comment type="caution">
    <text evidence="12">The sequence shown here is derived from an EMBL/GenBank/DDBJ whole genome shotgun (WGS) entry which is preliminary data.</text>
</comment>
<dbReference type="AlphaFoldDB" id="B6BJ20"/>
<dbReference type="eggNOG" id="COG3920">
    <property type="taxonomic scope" value="Bacteria"/>
</dbReference>
<keyword evidence="9" id="KW-0732">Signal</keyword>
<dbReference type="RefSeq" id="WP_008335436.1">
    <property type="nucleotide sequence ID" value="NZ_AFRZ01000001.1"/>
</dbReference>
<dbReference type="GO" id="GO:0004673">
    <property type="term" value="F:protein histidine kinase activity"/>
    <property type="evidence" value="ECO:0007669"/>
    <property type="project" value="UniProtKB-EC"/>
</dbReference>
<dbReference type="Pfam" id="PF07695">
    <property type="entry name" value="7TMR-DISM_7TM"/>
    <property type="match status" value="1"/>
</dbReference>
<dbReference type="HOGENOM" id="CLU_030704_0_0_7"/>
<feature type="chain" id="PRO_5002840495" description="histidine kinase" evidence="9">
    <location>
        <begin position="18"/>
        <end position="427"/>
    </location>
</feature>
<accession>B6BJ20</accession>
<keyword evidence="13" id="KW-1185">Reference proteome</keyword>
<feature type="domain" description="7TM-DISM receptor extracellular" evidence="11">
    <location>
        <begin position="27"/>
        <end position="228"/>
    </location>
</feature>
<feature type="domain" description="Signal transduction histidine kinase subgroup 2 dimerisation and phosphoacceptor" evidence="10">
    <location>
        <begin position="246"/>
        <end position="315"/>
    </location>
</feature>
<dbReference type="EMBL" id="AFRZ01000001">
    <property type="protein sequence ID" value="EHP30535.1"/>
    <property type="molecule type" value="Genomic_DNA"/>
</dbReference>
<evidence type="ECO:0000256" key="2">
    <source>
        <dbReference type="ARBA" id="ARBA00012438"/>
    </source>
</evidence>
<accession>H1FWV9</accession>
<dbReference type="PATRIC" id="fig|929558.5.peg.2003"/>
<feature type="transmembrane region" description="Helical" evidence="8">
    <location>
        <begin position="55"/>
        <end position="75"/>
    </location>
</feature>
<dbReference type="STRING" id="929558.SMGD1_2012"/>
<evidence type="ECO:0000256" key="7">
    <source>
        <dbReference type="ARBA" id="ARBA00022840"/>
    </source>
</evidence>
<dbReference type="PANTHER" id="PTHR41523">
    <property type="entry name" value="TWO-COMPONENT SYSTEM SENSOR PROTEIN"/>
    <property type="match status" value="1"/>
</dbReference>
<dbReference type="Gene3D" id="3.30.450.20">
    <property type="entry name" value="PAS domain"/>
    <property type="match status" value="1"/>
</dbReference>
<keyword evidence="8" id="KW-0472">Membrane</keyword>
<comment type="catalytic activity">
    <reaction evidence="1">
        <text>ATP + protein L-histidine = ADP + protein N-phospho-L-histidine.</text>
        <dbReference type="EC" id="2.7.13.3"/>
    </reaction>
</comment>
<dbReference type="InterPro" id="IPR011623">
    <property type="entry name" value="7TMR_DISM_rcpt_extracell_dom1"/>
</dbReference>
<name>B6BJ20_SULGG</name>
<protein>
    <recommendedName>
        <fullName evidence="2">histidine kinase</fullName>
        <ecNumber evidence="2">2.7.13.3</ecNumber>
    </recommendedName>
</protein>
<evidence type="ECO:0000256" key="5">
    <source>
        <dbReference type="ARBA" id="ARBA00022741"/>
    </source>
</evidence>
<proteinExistence type="predicted"/>
<dbReference type="GO" id="GO:0005524">
    <property type="term" value="F:ATP binding"/>
    <property type="evidence" value="ECO:0007669"/>
    <property type="project" value="UniProtKB-KW"/>
</dbReference>
<feature type="transmembrane region" description="Helical" evidence="8">
    <location>
        <begin position="87"/>
        <end position="107"/>
    </location>
</feature>
<dbReference type="OrthoDB" id="5342108at2"/>
<evidence type="ECO:0000256" key="8">
    <source>
        <dbReference type="SAM" id="Phobius"/>
    </source>
</evidence>
<dbReference type="EC" id="2.7.13.3" evidence="2"/>
<sequence length="427" mass="49339">MLKILSGLLLCFVYANAASFELQHDQLDFLFFGAFGMIVIYNLGYYIVIKDKIYADYFLFHTLVFVIMLFYSGMFDDTLLEFSLQSIPVGLFLFATMALLSFSKNFLDLDKIYSDSERYIKYLQYILLLFFALSVFPITNTNSIIVNVAIVYVILLALLLLVSSFYLSLVKKEVYARFYLLSFIGILVSVIIAFLSYFNIVGLSPNMTYIVEFFLLWEATLFSFAVSYKHKESIFKLRQNELLFKELSHRIQNNLQSVISILSLQKSRVKELEVKEYLQHTINRIRSISLIHENLQNSKLVGKVNMYEYLQTMLEPYRALNKEIEFTLHCEESISLSVEKLTPLALIINELITNSIKHAFVNIKNPKISISLNEENGNVFVYKDNGTGYGEHNKSLGSFLIQNLSTAQLKGKYVINSNEKYSFSLKF</sequence>
<evidence type="ECO:0000259" key="11">
    <source>
        <dbReference type="Pfam" id="PF07695"/>
    </source>
</evidence>
<keyword evidence="8" id="KW-1133">Transmembrane helix</keyword>
<dbReference type="Gene3D" id="3.30.565.10">
    <property type="entry name" value="Histidine kinase-like ATPase, C-terminal domain"/>
    <property type="match status" value="1"/>
</dbReference>
<evidence type="ECO:0000256" key="3">
    <source>
        <dbReference type="ARBA" id="ARBA00022553"/>
    </source>
</evidence>
<keyword evidence="4" id="KW-0808">Transferase</keyword>
<dbReference type="Proteomes" id="UP000006431">
    <property type="component" value="Unassembled WGS sequence"/>
</dbReference>
<keyword evidence="3" id="KW-0597">Phosphoprotein</keyword>
<evidence type="ECO:0000256" key="9">
    <source>
        <dbReference type="SAM" id="SignalP"/>
    </source>
</evidence>
<feature type="transmembrane region" description="Helical" evidence="8">
    <location>
        <begin position="119"/>
        <end position="138"/>
    </location>
</feature>
<evidence type="ECO:0000256" key="6">
    <source>
        <dbReference type="ARBA" id="ARBA00022777"/>
    </source>
</evidence>
<keyword evidence="5" id="KW-0547">Nucleotide-binding</keyword>
<evidence type="ECO:0000313" key="12">
    <source>
        <dbReference type="EMBL" id="EHP30535.1"/>
    </source>
</evidence>
<keyword evidence="7" id="KW-0067">ATP-binding</keyword>
<feature type="transmembrane region" description="Helical" evidence="8">
    <location>
        <begin position="27"/>
        <end position="48"/>
    </location>
</feature>
<dbReference type="PANTHER" id="PTHR41523:SF8">
    <property type="entry name" value="ETHYLENE RESPONSE SENSOR PROTEIN"/>
    <property type="match status" value="1"/>
</dbReference>
<feature type="transmembrane region" description="Helical" evidence="8">
    <location>
        <begin position="207"/>
        <end position="228"/>
    </location>
</feature>
<feature type="signal peptide" evidence="9">
    <location>
        <begin position="1"/>
        <end position="17"/>
    </location>
</feature>
<evidence type="ECO:0000256" key="1">
    <source>
        <dbReference type="ARBA" id="ARBA00000085"/>
    </source>
</evidence>
<dbReference type="SUPFAM" id="SSF55874">
    <property type="entry name" value="ATPase domain of HSP90 chaperone/DNA topoisomerase II/histidine kinase"/>
    <property type="match status" value="1"/>
</dbReference>